<evidence type="ECO:0008006" key="3">
    <source>
        <dbReference type="Google" id="ProtNLM"/>
    </source>
</evidence>
<proteinExistence type="predicted"/>
<gene>
    <name evidence="1" type="ORF">SKTS_28010</name>
</gene>
<dbReference type="KEGG" id="slac:SKTS_28010"/>
<evidence type="ECO:0000313" key="2">
    <source>
        <dbReference type="Proteomes" id="UP000502260"/>
    </source>
</evidence>
<dbReference type="RefSeq" id="WP_173066406.1">
    <property type="nucleotide sequence ID" value="NZ_AP022853.1"/>
</dbReference>
<dbReference type="AlphaFoldDB" id="A0A6F8VGM4"/>
<reference evidence="2" key="1">
    <citation type="submission" date="2020-03" db="EMBL/GenBank/DDBJ databases">
        <title>Complete genome sequence of sulfur-oxidizing bacterium skT11.</title>
        <authorList>
            <person name="Kanda M."/>
            <person name="Kojima H."/>
            <person name="Fukui M."/>
        </authorList>
    </citation>
    <scope>NUCLEOTIDE SEQUENCE [LARGE SCALE GENOMIC DNA]</scope>
    <source>
        <strain evidence="2">skT11</strain>
    </source>
</reference>
<dbReference type="EMBL" id="AP022853">
    <property type="protein sequence ID" value="BCB27915.1"/>
    <property type="molecule type" value="Genomic_DNA"/>
</dbReference>
<accession>A0A6F8VGM4</accession>
<keyword evidence="2" id="KW-1185">Reference proteome</keyword>
<name>A0A6F8VGM4_9PROT</name>
<evidence type="ECO:0000313" key="1">
    <source>
        <dbReference type="EMBL" id="BCB27915.1"/>
    </source>
</evidence>
<protein>
    <recommendedName>
        <fullName evidence="3">RiboL-PSP-HEPN domain-containing protein</fullName>
    </recommendedName>
</protein>
<organism evidence="1 2">
    <name type="scientific">Sulfurimicrobium lacus</name>
    <dbReference type="NCBI Taxonomy" id="2715678"/>
    <lineage>
        <taxon>Bacteria</taxon>
        <taxon>Pseudomonadati</taxon>
        <taxon>Pseudomonadota</taxon>
        <taxon>Betaproteobacteria</taxon>
        <taxon>Nitrosomonadales</taxon>
        <taxon>Sulfuricellaceae</taxon>
        <taxon>Sulfurimicrobium</taxon>
    </lineage>
</organism>
<sequence>MSSTTGLQLPTGFDVASYDRVNEAAAVVANPNDAAAPWKQTSWFGYSAAWNGLALRLRSATEYDAEFGRLIAISTAPDQEVRYVQERALFGCIASSFSAVECFYMATYCLGAALSQSHFPLKDGEDLNKSPSQVVKSFQAWQRSDPFSQVLATEASSNEFKILKDLRNSLAHRGILPRQVFLSTDSDIPSAIPSNPKALARNFAYDATLSASTTSAHVQWVNETTSRLVSALQDFLKRYRQANDA</sequence>
<dbReference type="Proteomes" id="UP000502260">
    <property type="component" value="Chromosome"/>
</dbReference>